<feature type="transmembrane region" description="Helical" evidence="2">
    <location>
        <begin position="183"/>
        <end position="203"/>
    </location>
</feature>
<sequence length="605" mass="60678">MTDHSPGSDDADDDYRLAAGTPPDGGTDGGSGDGTEGATGRAADGGDGGPPPQLSGQPGWSYAPTESAFPQVPRQAEQPAEQFAEQAVGLAAGQSAGQAVGQPAWQSGAQAAGQSAGRTGYEPGLFQPPVPAPGGPQVPWPAQPQAPRLSMSPPLPPLPPPPTLGRPFTGSPRPAGPLRGRRLAAIIAGGVALAAVAVTAVVLTSGGGGATGDTGGDGPDVRTLSAAWSLPGTSDDHQVGTWVTAKYLVRATQSGVKAYNLADGTPAWTARPLSGPGVPCAMSPTISASGLGTIGFGPDSQDCSTLVGVDTLSGKTLWSTPLTTKDHTDAVPTTTFLDGQVGVIVDATVVGGVDLTDGHVVWGYKPRGQYCNAYPYGGAGAVVVDDYCADVSPAYTVTAFDAGTGRQIWQKQGTDHVQFGSVVGASPVVATLTDGAVNVYDPSGTPRPLTLPGGIEPGLRAVGGSDSGAQTVNTSTLLLPTRQQTPSRATVTAVNTTTGATSWTYDGDTHQGAALVHPQQEAPSGAGSGGAAKLYAISLAPDYTDTGSPELVTLDPATGHSTVLAKLPPKPSSFLYTTGTVYVLPDGRVLLVAVDGSGTAVRLFQ</sequence>
<keyword evidence="2" id="KW-0472">Membrane</keyword>
<dbReference type="SUPFAM" id="SSF50998">
    <property type="entry name" value="Quinoprotein alcohol dehydrogenase-like"/>
    <property type="match status" value="1"/>
</dbReference>
<evidence type="ECO:0000259" key="3">
    <source>
        <dbReference type="Pfam" id="PF13360"/>
    </source>
</evidence>
<dbReference type="Pfam" id="PF13360">
    <property type="entry name" value="PQQ_2"/>
    <property type="match status" value="1"/>
</dbReference>
<reference evidence="5" key="1">
    <citation type="submission" date="2016-10" db="EMBL/GenBank/DDBJ databases">
        <authorList>
            <person name="Varghese N."/>
        </authorList>
    </citation>
    <scope>NUCLEOTIDE SEQUENCE [LARGE SCALE GENOMIC DNA]</scope>
    <source>
        <strain evidence="5">DSM 45096 / BCRC 16803 / CGMCC 4.1857 / CIP 109030 / JCM 12277 / KCTC 19219 / NBRC 100920 / 33214</strain>
    </source>
</reference>
<dbReference type="RefSeq" id="WP_042449175.1">
    <property type="nucleotide sequence ID" value="NZ_BBPN01000015.1"/>
</dbReference>
<name>A0A1H7S3E4_STRJI</name>
<protein>
    <submittedName>
        <fullName evidence="4">PQQ-like domain-containing protein</fullName>
    </submittedName>
</protein>
<feature type="compositionally biased region" description="Low complexity" evidence="1">
    <location>
        <begin position="75"/>
        <end position="117"/>
    </location>
</feature>
<keyword evidence="2" id="KW-1133">Transmembrane helix</keyword>
<dbReference type="InterPro" id="IPR011047">
    <property type="entry name" value="Quinoprotein_ADH-like_sf"/>
</dbReference>
<keyword evidence="5" id="KW-1185">Reference proteome</keyword>
<dbReference type="EMBL" id="FOAZ01000011">
    <property type="protein sequence ID" value="SEL67112.1"/>
    <property type="molecule type" value="Genomic_DNA"/>
</dbReference>
<keyword evidence="2" id="KW-0812">Transmembrane</keyword>
<evidence type="ECO:0000313" key="5">
    <source>
        <dbReference type="Proteomes" id="UP000183015"/>
    </source>
</evidence>
<feature type="compositionally biased region" description="Pro residues" evidence="1">
    <location>
        <begin position="153"/>
        <end position="164"/>
    </location>
</feature>
<organism evidence="4 5">
    <name type="scientific">Streptacidiphilus jiangxiensis</name>
    <dbReference type="NCBI Taxonomy" id="235985"/>
    <lineage>
        <taxon>Bacteria</taxon>
        <taxon>Bacillati</taxon>
        <taxon>Actinomycetota</taxon>
        <taxon>Actinomycetes</taxon>
        <taxon>Kitasatosporales</taxon>
        <taxon>Streptomycetaceae</taxon>
        <taxon>Streptacidiphilus</taxon>
    </lineage>
</organism>
<proteinExistence type="predicted"/>
<evidence type="ECO:0000313" key="4">
    <source>
        <dbReference type="EMBL" id="SEL67112.1"/>
    </source>
</evidence>
<dbReference type="eggNOG" id="COG1520">
    <property type="taxonomic scope" value="Bacteria"/>
</dbReference>
<dbReference type="Proteomes" id="UP000183015">
    <property type="component" value="Unassembled WGS sequence"/>
</dbReference>
<dbReference type="InterPro" id="IPR002372">
    <property type="entry name" value="PQQ_rpt_dom"/>
</dbReference>
<feature type="region of interest" description="Disordered" evidence="1">
    <location>
        <begin position="1"/>
        <end position="175"/>
    </location>
</feature>
<evidence type="ECO:0000256" key="2">
    <source>
        <dbReference type="SAM" id="Phobius"/>
    </source>
</evidence>
<feature type="domain" description="Pyrrolo-quinoline quinone repeat" evidence="3">
    <location>
        <begin position="305"/>
        <end position="430"/>
    </location>
</feature>
<accession>A0A1H7S3E4</accession>
<dbReference type="InterPro" id="IPR015943">
    <property type="entry name" value="WD40/YVTN_repeat-like_dom_sf"/>
</dbReference>
<dbReference type="STRING" id="235985.SAMN05414137_111135"/>
<dbReference type="AlphaFoldDB" id="A0A1H7S3E4"/>
<dbReference type="OrthoDB" id="3944519at2"/>
<feature type="compositionally biased region" description="Pro residues" evidence="1">
    <location>
        <begin position="126"/>
        <end position="144"/>
    </location>
</feature>
<dbReference type="PANTHER" id="PTHR34512">
    <property type="entry name" value="CELL SURFACE PROTEIN"/>
    <property type="match status" value="1"/>
</dbReference>
<dbReference type="Gene3D" id="2.130.10.10">
    <property type="entry name" value="YVTN repeat-like/Quinoprotein amine dehydrogenase"/>
    <property type="match status" value="1"/>
</dbReference>
<dbReference type="PANTHER" id="PTHR34512:SF30">
    <property type="entry name" value="OUTER MEMBRANE PROTEIN ASSEMBLY FACTOR BAMB"/>
    <property type="match status" value="1"/>
</dbReference>
<feature type="compositionally biased region" description="Gly residues" evidence="1">
    <location>
        <begin position="26"/>
        <end position="48"/>
    </location>
</feature>
<evidence type="ECO:0000256" key="1">
    <source>
        <dbReference type="SAM" id="MobiDB-lite"/>
    </source>
</evidence>
<gene>
    <name evidence="4" type="ORF">SAMN05414137_111135</name>
</gene>